<evidence type="ECO:0000313" key="2">
    <source>
        <dbReference type="Proteomes" id="UP000732377"/>
    </source>
</evidence>
<sequence length="65" mass="7008">RCEAALELLLFRLEGRDLNWALTGSMGFALQGVPGQVGDMTRTRSAFLNHARHANPGPSWAGVDA</sequence>
<gene>
    <name evidence="1" type="ORF">CWE10_20805</name>
</gene>
<proteinExistence type="predicted"/>
<accession>A0A953I807</accession>
<dbReference type="EMBL" id="PIUK01000581">
    <property type="protein sequence ID" value="MBY6278532.1"/>
    <property type="molecule type" value="Genomic_DNA"/>
</dbReference>
<dbReference type="Proteomes" id="UP000732377">
    <property type="component" value="Unassembled WGS sequence"/>
</dbReference>
<evidence type="ECO:0000313" key="1">
    <source>
        <dbReference type="EMBL" id="MBY6278532.1"/>
    </source>
</evidence>
<reference evidence="1" key="1">
    <citation type="submission" date="2017-11" db="EMBL/GenBank/DDBJ databases">
        <title>Three new genomes from thermophilic consortium.</title>
        <authorList>
            <person name="Quaggio R."/>
            <person name="Amgarten D."/>
            <person name="Setubal J.C."/>
        </authorList>
    </citation>
    <scope>NUCLEOTIDE SEQUENCE</scope>
    <source>
        <strain evidence="1">ZCTH01-B2</strain>
    </source>
</reference>
<dbReference type="Gene3D" id="3.30.460.40">
    <property type="match status" value="1"/>
</dbReference>
<comment type="caution">
    <text evidence="1">The sequence shown here is derived from an EMBL/GenBank/DDBJ whole genome shotgun (WGS) entry which is preliminary data.</text>
</comment>
<name>A0A953I807_SYMTR</name>
<dbReference type="RefSeq" id="WP_273382110.1">
    <property type="nucleotide sequence ID" value="NZ_PIUK01000581.1"/>
</dbReference>
<organism evidence="1 2">
    <name type="scientific">Symbiobacterium thermophilum</name>
    <dbReference type="NCBI Taxonomy" id="2734"/>
    <lineage>
        <taxon>Bacteria</taxon>
        <taxon>Bacillati</taxon>
        <taxon>Bacillota</taxon>
        <taxon>Clostridia</taxon>
        <taxon>Eubacteriales</taxon>
        <taxon>Symbiobacteriaceae</taxon>
        <taxon>Symbiobacterium</taxon>
    </lineage>
</organism>
<feature type="non-terminal residue" evidence="1">
    <location>
        <position position="1"/>
    </location>
</feature>
<dbReference type="AlphaFoldDB" id="A0A953I807"/>
<protein>
    <submittedName>
        <fullName evidence="1">Uncharacterized protein</fullName>
    </submittedName>
</protein>